<feature type="domain" description="PPIase FKBP-type" evidence="7">
    <location>
        <begin position="68"/>
        <end position="151"/>
    </location>
</feature>
<evidence type="ECO:0000259" key="7">
    <source>
        <dbReference type="PROSITE" id="PS50059"/>
    </source>
</evidence>
<evidence type="ECO:0000256" key="6">
    <source>
        <dbReference type="RuleBase" id="RU003915"/>
    </source>
</evidence>
<comment type="catalytic activity">
    <reaction evidence="1 5 6">
        <text>[protein]-peptidylproline (omega=180) = [protein]-peptidylproline (omega=0)</text>
        <dbReference type="Rhea" id="RHEA:16237"/>
        <dbReference type="Rhea" id="RHEA-COMP:10747"/>
        <dbReference type="Rhea" id="RHEA-COMP:10748"/>
        <dbReference type="ChEBI" id="CHEBI:83833"/>
        <dbReference type="ChEBI" id="CHEBI:83834"/>
        <dbReference type="EC" id="5.2.1.8"/>
    </reaction>
</comment>
<comment type="caution">
    <text evidence="8">The sequence shown here is derived from an EMBL/GenBank/DDBJ whole genome shotgun (WGS) entry which is preliminary data.</text>
</comment>
<keyword evidence="9" id="KW-1185">Reference proteome</keyword>
<evidence type="ECO:0000313" key="8">
    <source>
        <dbReference type="EMBL" id="RXJ51498.1"/>
    </source>
</evidence>
<dbReference type="RefSeq" id="WP_129016496.1">
    <property type="nucleotide sequence ID" value="NZ_SDDZ01000002.1"/>
</dbReference>
<gene>
    <name evidence="8" type="ORF">ESZ48_06435</name>
</gene>
<protein>
    <recommendedName>
        <fullName evidence="6">Peptidyl-prolyl cis-trans isomerase</fullName>
        <ecNumber evidence="6">5.2.1.8</ecNumber>
    </recommendedName>
</protein>
<keyword evidence="4 5" id="KW-0413">Isomerase</keyword>
<dbReference type="InterPro" id="IPR046357">
    <property type="entry name" value="PPIase_dom_sf"/>
</dbReference>
<dbReference type="PANTHER" id="PTHR43811">
    <property type="entry name" value="FKBP-TYPE PEPTIDYL-PROLYL CIS-TRANS ISOMERASE FKPA"/>
    <property type="match status" value="1"/>
</dbReference>
<organism evidence="8 9">
    <name type="scientific">Gelidibacter gilvus</name>
    <dbReference type="NCBI Taxonomy" id="59602"/>
    <lineage>
        <taxon>Bacteria</taxon>
        <taxon>Pseudomonadati</taxon>
        <taxon>Bacteroidota</taxon>
        <taxon>Flavobacteriia</taxon>
        <taxon>Flavobacteriales</taxon>
        <taxon>Flavobacteriaceae</taxon>
        <taxon>Gelidibacter</taxon>
    </lineage>
</organism>
<dbReference type="EMBL" id="SDDZ01000002">
    <property type="protein sequence ID" value="RXJ51498.1"/>
    <property type="molecule type" value="Genomic_DNA"/>
</dbReference>
<reference evidence="8 9" key="1">
    <citation type="submission" date="2019-01" db="EMBL/GenBank/DDBJ databases">
        <title>Genome sequence of the Antarctic species Gelidibacter gilvus ACAM 158(T).</title>
        <authorList>
            <person name="Bowman J.P."/>
        </authorList>
    </citation>
    <scope>NUCLEOTIDE SEQUENCE [LARGE SCALE GENOMIC DNA]</scope>
    <source>
        <strain evidence="8 9">IC158</strain>
    </source>
</reference>
<comment type="similarity">
    <text evidence="2 6">Belongs to the FKBP-type PPIase family.</text>
</comment>
<evidence type="ECO:0000256" key="2">
    <source>
        <dbReference type="ARBA" id="ARBA00006577"/>
    </source>
</evidence>
<evidence type="ECO:0000256" key="3">
    <source>
        <dbReference type="ARBA" id="ARBA00023110"/>
    </source>
</evidence>
<name>A0A4Q0XIN5_9FLAO</name>
<evidence type="ECO:0000256" key="4">
    <source>
        <dbReference type="ARBA" id="ARBA00023235"/>
    </source>
</evidence>
<sequence>MKTYVFLVLVFASLTACNNSDDNVDFKEKNNEEIIAYIDKNNLDAQKSDSGLYYVIDELGSGQKPVATSNVTVAYKGYFLDGKTFDQSDANGISFGLQQVIKGWTEGITYFKEGGKGKLLIPSHLGYGSKDRQGIPGGSVLIFDIHLISVK</sequence>
<evidence type="ECO:0000256" key="5">
    <source>
        <dbReference type="PROSITE-ProRule" id="PRU00277"/>
    </source>
</evidence>
<dbReference type="EC" id="5.2.1.8" evidence="6"/>
<dbReference type="PROSITE" id="PS50059">
    <property type="entry name" value="FKBP_PPIASE"/>
    <property type="match status" value="1"/>
</dbReference>
<dbReference type="PANTHER" id="PTHR43811:SF19">
    <property type="entry name" value="39 KDA FK506-BINDING NUCLEAR PROTEIN"/>
    <property type="match status" value="1"/>
</dbReference>
<dbReference type="Pfam" id="PF00254">
    <property type="entry name" value="FKBP_C"/>
    <property type="match status" value="1"/>
</dbReference>
<evidence type="ECO:0000256" key="1">
    <source>
        <dbReference type="ARBA" id="ARBA00000971"/>
    </source>
</evidence>
<dbReference type="Proteomes" id="UP000289792">
    <property type="component" value="Unassembled WGS sequence"/>
</dbReference>
<dbReference type="InterPro" id="IPR001179">
    <property type="entry name" value="PPIase_FKBP_dom"/>
</dbReference>
<dbReference type="PROSITE" id="PS51257">
    <property type="entry name" value="PROKAR_LIPOPROTEIN"/>
    <property type="match status" value="1"/>
</dbReference>
<dbReference type="GO" id="GO:0003755">
    <property type="term" value="F:peptidyl-prolyl cis-trans isomerase activity"/>
    <property type="evidence" value="ECO:0007669"/>
    <property type="project" value="UniProtKB-UniRule"/>
</dbReference>
<keyword evidence="3 5" id="KW-0697">Rotamase</keyword>
<accession>A0A4Q0XIN5</accession>
<proteinExistence type="inferred from homology"/>
<dbReference type="AlphaFoldDB" id="A0A4Q0XIN5"/>
<dbReference type="Gene3D" id="3.10.50.40">
    <property type="match status" value="1"/>
</dbReference>
<evidence type="ECO:0000313" key="9">
    <source>
        <dbReference type="Proteomes" id="UP000289792"/>
    </source>
</evidence>
<dbReference type="OrthoDB" id="9814548at2"/>
<dbReference type="SUPFAM" id="SSF54534">
    <property type="entry name" value="FKBP-like"/>
    <property type="match status" value="1"/>
</dbReference>